<dbReference type="PANTHER" id="PTHR42852">
    <property type="entry name" value="THIOL:DISULFIDE INTERCHANGE PROTEIN DSBE"/>
    <property type="match status" value="1"/>
</dbReference>
<evidence type="ECO:0000256" key="1">
    <source>
        <dbReference type="ARBA" id="ARBA00023284"/>
    </source>
</evidence>
<feature type="signal peptide" evidence="2">
    <location>
        <begin position="1"/>
        <end position="35"/>
    </location>
</feature>
<sequence>MRQQNILRINKSKKRMRTKAVLFFLLLLPVYVVNGQDDKREYLKKVLDNLEQIKSATYKVEGEVWNPGDTIPSSIRKYMVKEFDNPADSTIGASFVNLGTDDGKEFQFGYNGEVRVLVNHAVKEIKIDNFTTRPLPFRPLTPPFFNYCKNIVRYTLETEDSIVTTLEDCGDYFHFKLVINEDTQVEFFGKAYHMPPPPFYVEPTSIYELWIHKSNGLPYKKRRAMSHNISVETCCNVEINKETIDRFDVFDYVPQGYETKKYDYGAPSRNMAANLTGKKAPEWTLNDIKERPVSLSDLKSKVILVNITGIGCGACQASIPFLKELKRKYQEEDFELVAIESWSRMHSLQNYAKRKELNYMFLDGDDKVIEDYRTGGAAPYFFILDKERIIRKVIRGYGMGKTDKEITEAIEELL</sequence>
<dbReference type="GO" id="GO:0016491">
    <property type="term" value="F:oxidoreductase activity"/>
    <property type="evidence" value="ECO:0007669"/>
    <property type="project" value="InterPro"/>
</dbReference>
<dbReference type="InterPro" id="IPR036249">
    <property type="entry name" value="Thioredoxin-like_sf"/>
</dbReference>
<accession>A0A0N7J7J5</accession>
<dbReference type="Gene3D" id="3.40.30.10">
    <property type="entry name" value="Glutaredoxin"/>
    <property type="match status" value="1"/>
</dbReference>
<evidence type="ECO:0000313" key="5">
    <source>
        <dbReference type="Proteomes" id="UP000061587"/>
    </source>
</evidence>
<reference evidence="5" key="1">
    <citation type="submission" date="2015-10" db="EMBL/GenBank/DDBJ databases">
        <title>Extensive mobilome-driven genome diversification in gut-associated Bacteroides vulgatus mpk.</title>
        <authorList>
            <person name="Beier S."/>
            <person name="Lange A."/>
            <person name="Huson D.H."/>
            <person name="Frick J.-S."/>
            <person name="Autenrieth I.B."/>
        </authorList>
    </citation>
    <scope>NUCLEOTIDE SEQUENCE [LARGE SCALE GENOMIC DNA]</scope>
    <source>
        <strain evidence="5">mpk</strain>
    </source>
</reference>
<dbReference type="PROSITE" id="PS51352">
    <property type="entry name" value="THIOREDOXIN_2"/>
    <property type="match status" value="1"/>
</dbReference>
<dbReference type="EMBL" id="CP013020">
    <property type="protein sequence ID" value="ALK85346.1"/>
    <property type="molecule type" value="Genomic_DNA"/>
</dbReference>
<feature type="chain" id="PRO_5006013866" evidence="2">
    <location>
        <begin position="36"/>
        <end position="414"/>
    </location>
</feature>
<dbReference type="Proteomes" id="UP000061587">
    <property type="component" value="Chromosome"/>
</dbReference>
<dbReference type="SUPFAM" id="SSF52833">
    <property type="entry name" value="Thioredoxin-like"/>
    <property type="match status" value="1"/>
</dbReference>
<gene>
    <name evidence="4" type="ORF">BvMPK_2759</name>
</gene>
<organism evidence="4 5">
    <name type="scientific">Phocaeicola vulgatus</name>
    <name type="common">Bacteroides vulgatus</name>
    <dbReference type="NCBI Taxonomy" id="821"/>
    <lineage>
        <taxon>Bacteria</taxon>
        <taxon>Pseudomonadati</taxon>
        <taxon>Bacteroidota</taxon>
        <taxon>Bacteroidia</taxon>
        <taxon>Bacteroidales</taxon>
        <taxon>Bacteroidaceae</taxon>
        <taxon>Phocaeicola</taxon>
    </lineage>
</organism>
<dbReference type="Pfam" id="PF00578">
    <property type="entry name" value="AhpC-TSA"/>
    <property type="match status" value="1"/>
</dbReference>
<dbReference type="PROSITE" id="PS00194">
    <property type="entry name" value="THIOREDOXIN_1"/>
    <property type="match status" value="1"/>
</dbReference>
<evidence type="ECO:0000259" key="3">
    <source>
        <dbReference type="PROSITE" id="PS51352"/>
    </source>
</evidence>
<feature type="domain" description="Thioredoxin" evidence="3">
    <location>
        <begin position="274"/>
        <end position="414"/>
    </location>
</feature>
<dbReference type="InterPro" id="IPR017937">
    <property type="entry name" value="Thioredoxin_CS"/>
</dbReference>
<dbReference type="GO" id="GO:0016209">
    <property type="term" value="F:antioxidant activity"/>
    <property type="evidence" value="ECO:0007669"/>
    <property type="project" value="InterPro"/>
</dbReference>
<dbReference type="CDD" id="cd02966">
    <property type="entry name" value="TlpA_like_family"/>
    <property type="match status" value="1"/>
</dbReference>
<dbReference type="AlphaFoldDB" id="A0A0N7J7J5"/>
<evidence type="ECO:0000256" key="2">
    <source>
        <dbReference type="SAM" id="SignalP"/>
    </source>
</evidence>
<proteinExistence type="predicted"/>
<dbReference type="InterPro" id="IPR013766">
    <property type="entry name" value="Thioredoxin_domain"/>
</dbReference>
<keyword evidence="1" id="KW-0676">Redox-active center</keyword>
<dbReference type="PATRIC" id="fig|821.40.peg.3320"/>
<evidence type="ECO:0000313" key="4">
    <source>
        <dbReference type="EMBL" id="ALK85346.1"/>
    </source>
</evidence>
<dbReference type="PANTHER" id="PTHR42852:SF17">
    <property type="entry name" value="THIOREDOXIN-LIKE PROTEIN HI_1115"/>
    <property type="match status" value="1"/>
</dbReference>
<name>A0A0N7J7J5_PHOVU</name>
<reference evidence="4 5" key="2">
    <citation type="journal article" date="2016" name="Genome Biol. Evol.">
        <title>Extensive mobilome-driven genome diversification in mouse gut-associated Bacteroides vulgatus mpk.</title>
        <authorList>
            <person name="Lange A."/>
            <person name="Beier S."/>
            <person name="Steimle A."/>
            <person name="Autenrieth I.B."/>
            <person name="Huson D.H."/>
            <person name="Frick J.S."/>
        </authorList>
    </citation>
    <scope>NUCLEOTIDE SEQUENCE [LARGE SCALE GENOMIC DNA]</scope>
    <source>
        <strain evidence="5">mpk</strain>
    </source>
</reference>
<dbReference type="InterPro" id="IPR050553">
    <property type="entry name" value="Thioredoxin_ResA/DsbE_sf"/>
</dbReference>
<dbReference type="InterPro" id="IPR000866">
    <property type="entry name" value="AhpC/TSA"/>
</dbReference>
<protein>
    <submittedName>
        <fullName evidence="4">Thiol:disulfide interchange protein</fullName>
    </submittedName>
</protein>
<keyword evidence="2" id="KW-0732">Signal</keyword>